<proteinExistence type="predicted"/>
<reference evidence="4" key="1">
    <citation type="submission" date="2020-05" db="EMBL/GenBank/DDBJ databases">
        <title>Phylogenomic resolution of chytrid fungi.</title>
        <authorList>
            <person name="Stajich J.E."/>
            <person name="Amses K."/>
            <person name="Simmons R."/>
            <person name="Seto K."/>
            <person name="Myers J."/>
            <person name="Bonds A."/>
            <person name="Quandt C.A."/>
            <person name="Barry K."/>
            <person name="Liu P."/>
            <person name="Grigoriev I."/>
            <person name="Longcore J.E."/>
            <person name="James T.Y."/>
        </authorList>
    </citation>
    <scope>NUCLEOTIDE SEQUENCE</scope>
    <source>
        <strain evidence="4">JEL0476</strain>
    </source>
</reference>
<organism evidence="4 5">
    <name type="scientific">Clydaea vesicula</name>
    <dbReference type="NCBI Taxonomy" id="447962"/>
    <lineage>
        <taxon>Eukaryota</taxon>
        <taxon>Fungi</taxon>
        <taxon>Fungi incertae sedis</taxon>
        <taxon>Chytridiomycota</taxon>
        <taxon>Chytridiomycota incertae sedis</taxon>
        <taxon>Chytridiomycetes</taxon>
        <taxon>Lobulomycetales</taxon>
        <taxon>Lobulomycetaceae</taxon>
        <taxon>Clydaea</taxon>
    </lineage>
</organism>
<sequence length="407" mass="44971">MVYITSIPVSIIIVRLNLLSSGLLHPTGAEFAAVYLPILVVIPFQTGNWLNIFANWSSLIFQTLCNFLMPFLVYIFTHKRNLVMNQSVLDELEFLDLGNLTSNKGEEENYDFVYHLPHADQTKIVLHNSVSELGKLDFLVKNEEVPAITKGSSQNIKTANQKKLSRALDPFFNGKKEALRNRFNRAIENGSKGSRLGGSGALGNGSRGASHGSKAFGSKAQSKANFRGSKMLGGGESHNFLGGGLGVPFNHNGGRRGSMLNTLGLQAEQLRKSMNFLQDEKDQVRIDIDADSLTKLVPSKSEISYKDSTSHSLSLNNSSAQVSSNEEDNEGIYEEAINEIQNEVPKKHFHAFPPSIRKRVHPKIIAILAFLTMVILTIYVFVQNIIHALKEAQHSTSASQNNLHKRA</sequence>
<feature type="transmembrane region" description="Helical" evidence="3">
    <location>
        <begin position="56"/>
        <end position="76"/>
    </location>
</feature>
<dbReference type="PANTHER" id="PTHR16189:SF3">
    <property type="entry name" value="AMINO ACID TRANSPORTER TRANSMEMBRANE DOMAIN-CONTAINING PROTEIN"/>
    <property type="match status" value="1"/>
</dbReference>
<keyword evidence="3" id="KW-0472">Membrane</keyword>
<feature type="compositionally biased region" description="Low complexity" evidence="2">
    <location>
        <begin position="310"/>
        <end position="319"/>
    </location>
</feature>
<feature type="transmembrane region" description="Helical" evidence="3">
    <location>
        <begin position="364"/>
        <end position="382"/>
    </location>
</feature>
<feature type="coiled-coil region" evidence="1">
    <location>
        <begin position="260"/>
        <end position="287"/>
    </location>
</feature>
<keyword evidence="1" id="KW-0175">Coiled coil</keyword>
<dbReference type="Proteomes" id="UP001211065">
    <property type="component" value="Unassembled WGS sequence"/>
</dbReference>
<evidence type="ECO:0000256" key="1">
    <source>
        <dbReference type="SAM" id="Coils"/>
    </source>
</evidence>
<feature type="transmembrane region" description="Helical" evidence="3">
    <location>
        <begin position="31"/>
        <end position="50"/>
    </location>
</feature>
<keyword evidence="3" id="KW-1133">Transmembrane helix</keyword>
<dbReference type="EMBL" id="JADGJW010001891">
    <property type="protein sequence ID" value="KAJ3200505.1"/>
    <property type="molecule type" value="Genomic_DNA"/>
</dbReference>
<dbReference type="PANTHER" id="PTHR16189">
    <property type="entry name" value="TRANSMEMBRANE PROTEIN 104-RELATED"/>
    <property type="match status" value="1"/>
</dbReference>
<keyword evidence="3" id="KW-0812">Transmembrane</keyword>
<evidence type="ECO:0000256" key="2">
    <source>
        <dbReference type="SAM" id="MobiDB-lite"/>
    </source>
</evidence>
<evidence type="ECO:0000313" key="5">
    <source>
        <dbReference type="Proteomes" id="UP001211065"/>
    </source>
</evidence>
<protein>
    <submittedName>
        <fullName evidence="4">Uncharacterized protein</fullName>
    </submittedName>
</protein>
<gene>
    <name evidence="4" type="ORF">HK099_002627</name>
</gene>
<accession>A0AAD5TSV3</accession>
<feature type="compositionally biased region" description="Gly residues" evidence="2">
    <location>
        <begin position="195"/>
        <end position="206"/>
    </location>
</feature>
<name>A0AAD5TSV3_9FUNG</name>
<evidence type="ECO:0000256" key="3">
    <source>
        <dbReference type="SAM" id="Phobius"/>
    </source>
</evidence>
<comment type="caution">
    <text evidence="4">The sequence shown here is derived from an EMBL/GenBank/DDBJ whole genome shotgun (WGS) entry which is preliminary data.</text>
</comment>
<keyword evidence="5" id="KW-1185">Reference proteome</keyword>
<feature type="region of interest" description="Disordered" evidence="2">
    <location>
        <begin position="307"/>
        <end position="327"/>
    </location>
</feature>
<feature type="region of interest" description="Disordered" evidence="2">
    <location>
        <begin position="189"/>
        <end position="222"/>
    </location>
</feature>
<feature type="non-terminal residue" evidence="4">
    <location>
        <position position="1"/>
    </location>
</feature>
<dbReference type="AlphaFoldDB" id="A0AAD5TSV3"/>
<evidence type="ECO:0000313" key="4">
    <source>
        <dbReference type="EMBL" id="KAJ3200505.1"/>
    </source>
</evidence>